<dbReference type="Gene3D" id="3.40.190.290">
    <property type="match status" value="1"/>
</dbReference>
<dbReference type="InterPro" id="IPR036390">
    <property type="entry name" value="WH_DNA-bd_sf"/>
</dbReference>
<comment type="similarity">
    <text evidence="1">Belongs to the LysR transcriptional regulatory family.</text>
</comment>
<organism evidence="6 7">
    <name type="scientific">Pandoraea eparura</name>
    <dbReference type="NCBI Taxonomy" id="2508291"/>
    <lineage>
        <taxon>Bacteria</taxon>
        <taxon>Pseudomonadati</taxon>
        <taxon>Pseudomonadota</taxon>
        <taxon>Betaproteobacteria</taxon>
        <taxon>Burkholderiales</taxon>
        <taxon>Burkholderiaceae</taxon>
        <taxon>Pandoraea</taxon>
    </lineage>
</organism>
<keyword evidence="4" id="KW-0804">Transcription</keyword>
<dbReference type="Pfam" id="PF03466">
    <property type="entry name" value="LysR_substrate"/>
    <property type="match status" value="1"/>
</dbReference>
<accession>A0A5E4U3Y6</accession>
<protein>
    <submittedName>
        <fullName evidence="6">HTH-type transcriptional regulator DmlR</fullName>
    </submittedName>
</protein>
<dbReference type="GO" id="GO:0006351">
    <property type="term" value="P:DNA-templated transcription"/>
    <property type="evidence" value="ECO:0007669"/>
    <property type="project" value="TreeGrafter"/>
</dbReference>
<dbReference type="PANTHER" id="PTHR30537:SF5">
    <property type="entry name" value="HTH-TYPE TRANSCRIPTIONAL ACTIVATOR TTDR-RELATED"/>
    <property type="match status" value="1"/>
</dbReference>
<keyword evidence="3" id="KW-0238">DNA-binding</keyword>
<evidence type="ECO:0000313" key="7">
    <source>
        <dbReference type="Proteomes" id="UP000400981"/>
    </source>
</evidence>
<feature type="domain" description="HTH lysR-type" evidence="5">
    <location>
        <begin position="1"/>
        <end position="29"/>
    </location>
</feature>
<dbReference type="PANTHER" id="PTHR30537">
    <property type="entry name" value="HTH-TYPE TRANSCRIPTIONAL REGULATOR"/>
    <property type="match status" value="1"/>
</dbReference>
<dbReference type="PROSITE" id="PS50931">
    <property type="entry name" value="HTH_LYSR"/>
    <property type="match status" value="1"/>
</dbReference>
<proteinExistence type="inferred from homology"/>
<evidence type="ECO:0000256" key="4">
    <source>
        <dbReference type="ARBA" id="ARBA00023163"/>
    </source>
</evidence>
<dbReference type="InterPro" id="IPR036388">
    <property type="entry name" value="WH-like_DNA-bd_sf"/>
</dbReference>
<dbReference type="Pfam" id="PF00126">
    <property type="entry name" value="HTH_1"/>
    <property type="match status" value="1"/>
</dbReference>
<dbReference type="SUPFAM" id="SSF46785">
    <property type="entry name" value="Winged helix' DNA-binding domain"/>
    <property type="match status" value="1"/>
</dbReference>
<dbReference type="GO" id="GO:0043565">
    <property type="term" value="F:sequence-specific DNA binding"/>
    <property type="evidence" value="ECO:0007669"/>
    <property type="project" value="TreeGrafter"/>
</dbReference>
<evidence type="ECO:0000313" key="6">
    <source>
        <dbReference type="EMBL" id="VVD94805.1"/>
    </source>
</evidence>
<keyword evidence="7" id="KW-1185">Reference proteome</keyword>
<evidence type="ECO:0000259" key="5">
    <source>
        <dbReference type="PROSITE" id="PS50931"/>
    </source>
</evidence>
<dbReference type="Gene3D" id="1.10.10.10">
    <property type="entry name" value="Winged helix-like DNA-binding domain superfamily/Winged helix DNA-binding domain"/>
    <property type="match status" value="1"/>
</dbReference>
<dbReference type="CDD" id="cd08422">
    <property type="entry name" value="PBP2_CrgA_like"/>
    <property type="match status" value="1"/>
</dbReference>
<dbReference type="InterPro" id="IPR000847">
    <property type="entry name" value="LysR_HTH_N"/>
</dbReference>
<reference evidence="6 7" key="1">
    <citation type="submission" date="2019-08" db="EMBL/GenBank/DDBJ databases">
        <authorList>
            <person name="Peeters C."/>
        </authorList>
    </citation>
    <scope>NUCLEOTIDE SEQUENCE [LARGE SCALE GENOMIC DNA]</scope>
    <source>
        <strain evidence="6 7">LMG 31012</strain>
    </source>
</reference>
<dbReference type="Proteomes" id="UP000400981">
    <property type="component" value="Unassembled WGS sequence"/>
</dbReference>
<evidence type="ECO:0000256" key="2">
    <source>
        <dbReference type="ARBA" id="ARBA00023015"/>
    </source>
</evidence>
<dbReference type="InterPro" id="IPR058163">
    <property type="entry name" value="LysR-type_TF_proteobact-type"/>
</dbReference>
<dbReference type="SUPFAM" id="SSF53850">
    <property type="entry name" value="Periplasmic binding protein-like II"/>
    <property type="match status" value="1"/>
</dbReference>
<dbReference type="GO" id="GO:0003700">
    <property type="term" value="F:DNA-binding transcription factor activity"/>
    <property type="evidence" value="ECO:0007669"/>
    <property type="project" value="InterPro"/>
</dbReference>
<dbReference type="InterPro" id="IPR005119">
    <property type="entry name" value="LysR_subst-bd"/>
</dbReference>
<keyword evidence="2" id="KW-0805">Transcription regulation</keyword>
<sequence>MAASRRLAALEADLGVRLMHRTTRAVALTPEGEEFLTYARTMLEASEEARTLLAPATHGARGLLRVTAPAAFGRIEVMPVIPKLLHENPELRIELQMSDAIVDIVASGFDVAIRVAPLRDSELVARSIAPNPRVLCASPGYISANGKPLTLEDLGSHECLSLANMASWPFRVDEAVRNFRPKGRFVCSSVEGLRTACVDGMGITMLTYWDVREELASGALEVLPLVDALPEDLSIWAVLPTRKYVPMHVRLFLDALEKRLSKCAPLVRP</sequence>
<dbReference type="EMBL" id="CABPSH010000003">
    <property type="protein sequence ID" value="VVD94805.1"/>
    <property type="molecule type" value="Genomic_DNA"/>
</dbReference>
<name>A0A5E4U3Y6_9BURK</name>
<dbReference type="AlphaFoldDB" id="A0A5E4U3Y6"/>
<gene>
    <name evidence="6" type="primary">dmlR_6</name>
    <name evidence="6" type="ORF">PEP31012_01791</name>
</gene>
<evidence type="ECO:0000256" key="1">
    <source>
        <dbReference type="ARBA" id="ARBA00009437"/>
    </source>
</evidence>
<evidence type="ECO:0000256" key="3">
    <source>
        <dbReference type="ARBA" id="ARBA00023125"/>
    </source>
</evidence>